<dbReference type="AlphaFoldDB" id="A0A067PLG7"/>
<name>A0A067PLG7_9AGAM</name>
<dbReference type="EMBL" id="KL197724">
    <property type="protein sequence ID" value="KDQ55738.1"/>
    <property type="molecule type" value="Genomic_DNA"/>
</dbReference>
<dbReference type="InParanoid" id="A0A067PLG7"/>
<dbReference type="OrthoDB" id="2367075at2759"/>
<dbReference type="STRING" id="933084.A0A067PLG7"/>
<evidence type="ECO:0000313" key="2">
    <source>
        <dbReference type="Proteomes" id="UP000027265"/>
    </source>
</evidence>
<gene>
    <name evidence="1" type="ORF">JAAARDRAFT_97906</name>
</gene>
<evidence type="ECO:0008006" key="3">
    <source>
        <dbReference type="Google" id="ProtNLM"/>
    </source>
</evidence>
<dbReference type="HOGENOM" id="CLU_047592_7_1_1"/>
<sequence>KHASFYFPDGNLVILVEATLYNVYRHVLMRESELFSKLLSPREGIQCDKRFADHKPLRWDSVTCKDFDLLLSILYPPCVGDVRTFADLGTTDWFSVFTIASDWSFNAIRDLAITELTILTSPLQKVWYSRKYDIPGWEFDSYKILCTQSEPLTEEEGECLGLKEVIIIGGIRETYLR</sequence>
<dbReference type="Proteomes" id="UP000027265">
    <property type="component" value="Unassembled WGS sequence"/>
</dbReference>
<protein>
    <recommendedName>
        <fullName evidence="3">BTB domain-containing protein</fullName>
    </recommendedName>
</protein>
<organism evidence="1 2">
    <name type="scientific">Jaapia argillacea MUCL 33604</name>
    <dbReference type="NCBI Taxonomy" id="933084"/>
    <lineage>
        <taxon>Eukaryota</taxon>
        <taxon>Fungi</taxon>
        <taxon>Dikarya</taxon>
        <taxon>Basidiomycota</taxon>
        <taxon>Agaricomycotina</taxon>
        <taxon>Agaricomycetes</taxon>
        <taxon>Agaricomycetidae</taxon>
        <taxon>Jaapiales</taxon>
        <taxon>Jaapiaceae</taxon>
        <taxon>Jaapia</taxon>
    </lineage>
</organism>
<reference evidence="2" key="1">
    <citation type="journal article" date="2014" name="Proc. Natl. Acad. Sci. U.S.A.">
        <title>Extensive sampling of basidiomycete genomes demonstrates inadequacy of the white-rot/brown-rot paradigm for wood decay fungi.</title>
        <authorList>
            <person name="Riley R."/>
            <person name="Salamov A.A."/>
            <person name="Brown D.W."/>
            <person name="Nagy L.G."/>
            <person name="Floudas D."/>
            <person name="Held B.W."/>
            <person name="Levasseur A."/>
            <person name="Lombard V."/>
            <person name="Morin E."/>
            <person name="Otillar R."/>
            <person name="Lindquist E.A."/>
            <person name="Sun H."/>
            <person name="LaButti K.M."/>
            <person name="Schmutz J."/>
            <person name="Jabbour D."/>
            <person name="Luo H."/>
            <person name="Baker S.E."/>
            <person name="Pisabarro A.G."/>
            <person name="Walton J.D."/>
            <person name="Blanchette R.A."/>
            <person name="Henrissat B."/>
            <person name="Martin F."/>
            <person name="Cullen D."/>
            <person name="Hibbett D.S."/>
            <person name="Grigoriev I.V."/>
        </authorList>
    </citation>
    <scope>NUCLEOTIDE SEQUENCE [LARGE SCALE GENOMIC DNA]</scope>
    <source>
        <strain evidence="2">MUCL 33604</strain>
    </source>
</reference>
<proteinExistence type="predicted"/>
<evidence type="ECO:0000313" key="1">
    <source>
        <dbReference type="EMBL" id="KDQ55738.1"/>
    </source>
</evidence>
<feature type="non-terminal residue" evidence="1">
    <location>
        <position position="177"/>
    </location>
</feature>
<keyword evidence="2" id="KW-1185">Reference proteome</keyword>
<feature type="non-terminal residue" evidence="1">
    <location>
        <position position="1"/>
    </location>
</feature>
<accession>A0A067PLG7</accession>